<dbReference type="InterPro" id="IPR006671">
    <property type="entry name" value="Cyclin_N"/>
</dbReference>
<evidence type="ECO:0000259" key="8">
    <source>
        <dbReference type="SMART" id="SM01332"/>
    </source>
</evidence>
<feature type="region of interest" description="Disordered" evidence="6">
    <location>
        <begin position="96"/>
        <end position="125"/>
    </location>
</feature>
<reference evidence="9 10" key="1">
    <citation type="journal article" date="2015" name="Proc. Natl. Acad. Sci. U.S.A.">
        <title>The resurrection genome of Boea hygrometrica: A blueprint for survival of dehydration.</title>
        <authorList>
            <person name="Xiao L."/>
            <person name="Yang G."/>
            <person name="Zhang L."/>
            <person name="Yang X."/>
            <person name="Zhao S."/>
            <person name="Ji Z."/>
            <person name="Zhou Q."/>
            <person name="Hu M."/>
            <person name="Wang Y."/>
            <person name="Chen M."/>
            <person name="Xu Y."/>
            <person name="Jin H."/>
            <person name="Xiao X."/>
            <person name="Hu G."/>
            <person name="Bao F."/>
            <person name="Hu Y."/>
            <person name="Wan P."/>
            <person name="Li L."/>
            <person name="Deng X."/>
            <person name="Kuang T."/>
            <person name="Xiang C."/>
            <person name="Zhu J.K."/>
            <person name="Oliver M.J."/>
            <person name="He Y."/>
        </authorList>
    </citation>
    <scope>NUCLEOTIDE SEQUENCE [LARGE SCALE GENOMIC DNA]</scope>
    <source>
        <strain evidence="10">cv. XS01</strain>
    </source>
</reference>
<dbReference type="InterPro" id="IPR013763">
    <property type="entry name" value="Cyclin-like_dom"/>
</dbReference>
<feature type="domain" description="Cyclin C-terminal" evidence="8">
    <location>
        <begin position="401"/>
        <end position="518"/>
    </location>
</feature>
<dbReference type="InterPro" id="IPR039361">
    <property type="entry name" value="Cyclin"/>
</dbReference>
<dbReference type="AlphaFoldDB" id="A0A2Z7BHJ3"/>
<dbReference type="Pfam" id="PF00134">
    <property type="entry name" value="Cyclin_N"/>
    <property type="match status" value="1"/>
</dbReference>
<feature type="region of interest" description="Disordered" evidence="6">
    <location>
        <begin position="1"/>
        <end position="37"/>
    </location>
</feature>
<dbReference type="Pfam" id="PF02984">
    <property type="entry name" value="Cyclin_C"/>
    <property type="match status" value="1"/>
</dbReference>
<dbReference type="SUPFAM" id="SSF47954">
    <property type="entry name" value="Cyclin-like"/>
    <property type="match status" value="2"/>
</dbReference>
<feature type="domain" description="Cyclin-like" evidence="7">
    <location>
        <begin position="308"/>
        <end position="392"/>
    </location>
</feature>
<comment type="similarity">
    <text evidence="1">Belongs to the cyclin family. Cyclin AB subfamily.</text>
</comment>
<dbReference type="Proteomes" id="UP000250235">
    <property type="component" value="Unassembled WGS sequence"/>
</dbReference>
<dbReference type="EMBL" id="KV006337">
    <property type="protein sequence ID" value="KZV32909.1"/>
    <property type="molecule type" value="Genomic_DNA"/>
</dbReference>
<keyword evidence="3 5" id="KW-0195">Cyclin</keyword>
<evidence type="ECO:0000256" key="2">
    <source>
        <dbReference type="ARBA" id="ARBA00022618"/>
    </source>
</evidence>
<feature type="compositionally biased region" description="Basic and acidic residues" evidence="6">
    <location>
        <begin position="104"/>
        <end position="113"/>
    </location>
</feature>
<gene>
    <name evidence="9" type="ORF">F511_01420</name>
</gene>
<organism evidence="9 10">
    <name type="scientific">Dorcoceras hygrometricum</name>
    <dbReference type="NCBI Taxonomy" id="472368"/>
    <lineage>
        <taxon>Eukaryota</taxon>
        <taxon>Viridiplantae</taxon>
        <taxon>Streptophyta</taxon>
        <taxon>Embryophyta</taxon>
        <taxon>Tracheophyta</taxon>
        <taxon>Spermatophyta</taxon>
        <taxon>Magnoliopsida</taxon>
        <taxon>eudicotyledons</taxon>
        <taxon>Gunneridae</taxon>
        <taxon>Pentapetalae</taxon>
        <taxon>asterids</taxon>
        <taxon>lamiids</taxon>
        <taxon>Lamiales</taxon>
        <taxon>Gesneriaceae</taxon>
        <taxon>Didymocarpoideae</taxon>
        <taxon>Trichosporeae</taxon>
        <taxon>Loxocarpinae</taxon>
        <taxon>Dorcoceras</taxon>
    </lineage>
</organism>
<keyword evidence="2" id="KW-0132">Cell division</keyword>
<evidence type="ECO:0000256" key="3">
    <source>
        <dbReference type="ARBA" id="ARBA00023127"/>
    </source>
</evidence>
<evidence type="ECO:0000256" key="4">
    <source>
        <dbReference type="ARBA" id="ARBA00023306"/>
    </source>
</evidence>
<dbReference type="OrthoDB" id="5590282at2759"/>
<dbReference type="Gene3D" id="1.10.472.10">
    <property type="entry name" value="Cyclin-like"/>
    <property type="match status" value="2"/>
</dbReference>
<dbReference type="SMART" id="SM00385">
    <property type="entry name" value="CYCLIN"/>
    <property type="match status" value="2"/>
</dbReference>
<feature type="domain" description="Cyclin-like" evidence="7">
    <location>
        <begin position="405"/>
        <end position="487"/>
    </location>
</feature>
<evidence type="ECO:0000256" key="6">
    <source>
        <dbReference type="SAM" id="MobiDB-lite"/>
    </source>
</evidence>
<dbReference type="FunFam" id="1.10.472.10:FF:000057">
    <property type="entry name" value="Cyclin N-terminal domain containing 2"/>
    <property type="match status" value="1"/>
</dbReference>
<dbReference type="GO" id="GO:0016538">
    <property type="term" value="F:cyclin-dependent protein serine/threonine kinase regulator activity"/>
    <property type="evidence" value="ECO:0007669"/>
    <property type="project" value="InterPro"/>
</dbReference>
<dbReference type="GO" id="GO:0051301">
    <property type="term" value="P:cell division"/>
    <property type="evidence" value="ECO:0007669"/>
    <property type="project" value="UniProtKB-KW"/>
</dbReference>
<accession>A0A2Z7BHJ3</accession>
<dbReference type="SMART" id="SM01332">
    <property type="entry name" value="Cyclin_C"/>
    <property type="match status" value="1"/>
</dbReference>
<dbReference type="InterPro" id="IPR036915">
    <property type="entry name" value="Cyclin-like_sf"/>
</dbReference>
<feature type="region of interest" description="Disordered" evidence="6">
    <location>
        <begin position="187"/>
        <end position="206"/>
    </location>
</feature>
<keyword evidence="4" id="KW-0131">Cell cycle</keyword>
<dbReference type="CDD" id="cd20507">
    <property type="entry name" value="CYCLIN_CCNB1-like_rpt1"/>
    <property type="match status" value="1"/>
</dbReference>
<dbReference type="PANTHER" id="PTHR10177">
    <property type="entry name" value="CYCLINS"/>
    <property type="match status" value="1"/>
</dbReference>
<feature type="compositionally biased region" description="Basic and acidic residues" evidence="6">
    <location>
        <begin position="194"/>
        <end position="206"/>
    </location>
</feature>
<sequence>MLYSKRDTGYQGKKKPTSSEPPSRISKESQTLKLPVKQGRVSDLIKVTTRNQTIKKSVNENIKATSYEQRNKLQNRGSITATDRKSLPMYKPVSLSATSGLTKKNPEMSEKSKGKPGFPVKSCVRKSNIPKPTILTKPPWGSRASDGFVMMASSSLMKVNSRVVPRKSVKTNPKSKHVHTTNKLKIGSVASSKKNQDKSSLVKDISSSHEELVSKEDLCGGTSNRDRTANTIMSKKSDRRNSYTRLLMSVSKDVSSKIYDDRNQLEVAEYVDDIYQYYWVVEAQNPLMKNYMEIQKEITPQMRGILINWLIEVHMKFDLMEETLFLTVLLLDRYLSLEIIKKNEMQLVGLTALLLASKYEDFWHPRVTDLISISAETYTRDQVLKMEKEMLRKLKFRLNEPTLYVFMLRFIRAAQADTKLKNLAFYLIEICLVEYEALSYKPSMLCASAIYLARCTLRITPPWTLLLAKHARYEESQIRECAEMILKFHKSSKTNLLKVTYDKYGKLGYGRAANLKPLDMLPE</sequence>
<keyword evidence="10" id="KW-1185">Reference proteome</keyword>
<evidence type="ECO:0000313" key="9">
    <source>
        <dbReference type="EMBL" id="KZV32909.1"/>
    </source>
</evidence>
<dbReference type="GO" id="GO:0044772">
    <property type="term" value="P:mitotic cell cycle phase transition"/>
    <property type="evidence" value="ECO:0007669"/>
    <property type="project" value="InterPro"/>
</dbReference>
<dbReference type="PROSITE" id="PS00292">
    <property type="entry name" value="CYCLINS"/>
    <property type="match status" value="1"/>
</dbReference>
<protein>
    <submittedName>
        <fullName evidence="9">Uncharacterized protein</fullName>
    </submittedName>
</protein>
<dbReference type="FunFam" id="1.10.472.10:FF:000091">
    <property type="entry name" value="putative cyclin-B3-1 isoform X3"/>
    <property type="match status" value="1"/>
</dbReference>
<evidence type="ECO:0000259" key="7">
    <source>
        <dbReference type="SMART" id="SM00385"/>
    </source>
</evidence>
<dbReference type="InterPro" id="IPR048258">
    <property type="entry name" value="Cyclins_cyclin-box"/>
</dbReference>
<name>A0A2Z7BHJ3_9LAMI</name>
<evidence type="ECO:0000256" key="5">
    <source>
        <dbReference type="RuleBase" id="RU000383"/>
    </source>
</evidence>
<dbReference type="InterPro" id="IPR004367">
    <property type="entry name" value="Cyclin_C-dom"/>
</dbReference>
<evidence type="ECO:0000256" key="1">
    <source>
        <dbReference type="ARBA" id="ARBA00006955"/>
    </source>
</evidence>
<evidence type="ECO:0000313" key="10">
    <source>
        <dbReference type="Proteomes" id="UP000250235"/>
    </source>
</evidence>
<proteinExistence type="inferred from homology"/>